<keyword evidence="7 8" id="KW-0472">Membrane</keyword>
<keyword evidence="5 8" id="KW-0812">Transmembrane</keyword>
<organism evidence="9 10">
    <name type="scientific">Geobacillus proteiniphilus</name>
    <dbReference type="NCBI Taxonomy" id="860353"/>
    <lineage>
        <taxon>Bacteria</taxon>
        <taxon>Bacillati</taxon>
        <taxon>Bacillota</taxon>
        <taxon>Bacilli</taxon>
        <taxon>Bacillales</taxon>
        <taxon>Anoxybacillaceae</taxon>
        <taxon>Geobacillus</taxon>
    </lineage>
</organism>
<dbReference type="InterPro" id="IPR004761">
    <property type="entry name" value="Spore_GerAB"/>
</dbReference>
<dbReference type="GO" id="GO:0016020">
    <property type="term" value="C:membrane"/>
    <property type="evidence" value="ECO:0007669"/>
    <property type="project" value="UniProtKB-SubCell"/>
</dbReference>
<dbReference type="EMBL" id="MQMG01000008">
    <property type="protein sequence ID" value="OKO95379.1"/>
    <property type="molecule type" value="Genomic_DNA"/>
</dbReference>
<gene>
    <name evidence="9" type="ORF">BRO54_1020</name>
</gene>
<evidence type="ECO:0000256" key="3">
    <source>
        <dbReference type="ARBA" id="ARBA00022448"/>
    </source>
</evidence>
<protein>
    <submittedName>
        <fullName evidence="9">Spore germination protein GerKB</fullName>
    </submittedName>
</protein>
<evidence type="ECO:0000256" key="1">
    <source>
        <dbReference type="ARBA" id="ARBA00004141"/>
    </source>
</evidence>
<feature type="transmembrane region" description="Helical" evidence="8">
    <location>
        <begin position="233"/>
        <end position="256"/>
    </location>
</feature>
<evidence type="ECO:0000313" key="10">
    <source>
        <dbReference type="Proteomes" id="UP000186030"/>
    </source>
</evidence>
<feature type="transmembrane region" description="Helical" evidence="8">
    <location>
        <begin position="132"/>
        <end position="148"/>
    </location>
</feature>
<evidence type="ECO:0000256" key="8">
    <source>
        <dbReference type="SAM" id="Phobius"/>
    </source>
</evidence>
<evidence type="ECO:0000313" key="9">
    <source>
        <dbReference type="EMBL" id="OKO95379.1"/>
    </source>
</evidence>
<dbReference type="PANTHER" id="PTHR34975:SF2">
    <property type="entry name" value="SPORE GERMINATION PROTEIN A2"/>
    <property type="match status" value="1"/>
</dbReference>
<reference evidence="9 10" key="1">
    <citation type="submission" date="2016-11" db="EMBL/GenBank/DDBJ databases">
        <authorList>
            <person name="Kadnikov V."/>
            <person name="Nazina T."/>
        </authorList>
    </citation>
    <scope>NUCLEOTIDE SEQUENCE [LARGE SCALE GENOMIC DNA]</scope>
    <source>
        <strain evidence="9 10">1017</strain>
    </source>
</reference>
<dbReference type="AlphaFoldDB" id="A0A1Q5T577"/>
<evidence type="ECO:0000256" key="5">
    <source>
        <dbReference type="ARBA" id="ARBA00022692"/>
    </source>
</evidence>
<accession>A0A1Q5T577</accession>
<dbReference type="Pfam" id="PF03845">
    <property type="entry name" value="Spore_permease"/>
    <property type="match status" value="1"/>
</dbReference>
<dbReference type="GO" id="GO:0009847">
    <property type="term" value="P:spore germination"/>
    <property type="evidence" value="ECO:0007669"/>
    <property type="project" value="InterPro"/>
</dbReference>
<feature type="transmembrane region" description="Helical" evidence="8">
    <location>
        <begin position="286"/>
        <end position="311"/>
    </location>
</feature>
<comment type="similarity">
    <text evidence="2">Belongs to the amino acid-polyamine-organocation (APC) superfamily. Spore germination protein (SGP) (TC 2.A.3.9) family.</text>
</comment>
<comment type="subcellular location">
    <subcellularLocation>
        <location evidence="1">Membrane</location>
        <topology evidence="1">Multi-pass membrane protein</topology>
    </subcellularLocation>
</comment>
<feature type="transmembrane region" description="Helical" evidence="8">
    <location>
        <begin position="202"/>
        <end position="221"/>
    </location>
</feature>
<name>A0A1Q5T577_9BACL</name>
<feature type="transmembrane region" description="Helical" evidence="8">
    <location>
        <begin position="28"/>
        <end position="47"/>
    </location>
</feature>
<sequence>MIGEMGSAQTDKGGEIQLERIKINARQMFVLIVLFEHGSAIVIPLGTSAKQDVWIAILLGLALGLLVFSVYGRLFRYYPDQPLIVYMQRIVGAPLGKLLGIVYVTYFLYIAARVLRDFGELLLTFAYPETPLFVLNAIMALVVMYGAYKGLEVLARTGELFLTLLYVLALSGFVLVLVSGIVDLSQLQPVLEEGWNRVWKTVFTETLYVPFGEMIVFTMLFPYTNNPAKVNRAAIAGMVFTGVNLAVIAAINMAVLGPDAASRSAFPLLDTIRRVQVAHFFERLDVFFMIALIIGGFFKISIFFYAGLVGAAHLFGISRHQRIVYPLGLLVLLLSVAIASNYAEHIYEGLKIVTFYLHIPLQIIIPVLLLVIAAIRRRFGQSTK</sequence>
<feature type="transmembrane region" description="Helical" evidence="8">
    <location>
        <begin position="355"/>
        <end position="375"/>
    </location>
</feature>
<keyword evidence="3" id="KW-0813">Transport</keyword>
<dbReference type="Proteomes" id="UP000186030">
    <property type="component" value="Unassembled WGS sequence"/>
</dbReference>
<reference evidence="10" key="2">
    <citation type="submission" date="2017-01" db="EMBL/GenBank/DDBJ databases">
        <title>Genome sequencing and annotation of Geobacillus sp. 1017, a Hydrocarbon-Oxidizing Thermophilic Bacterium Isolated from a Heavy Oil Reservoir (China).</title>
        <authorList>
            <person name="Kadnikov V.V."/>
            <person name="Mardanov A.V."/>
            <person name="Poltaraus A.B."/>
            <person name="Sokolova D.S."/>
            <person name="Semenova E.M."/>
            <person name="Ravin N.V."/>
            <person name="Tourova T.P."/>
            <person name="Nazina T.N."/>
        </authorList>
    </citation>
    <scope>NUCLEOTIDE SEQUENCE [LARGE SCALE GENOMIC DNA]</scope>
    <source>
        <strain evidence="10">1017</strain>
    </source>
</reference>
<keyword evidence="4" id="KW-0309">Germination</keyword>
<evidence type="ECO:0000256" key="2">
    <source>
        <dbReference type="ARBA" id="ARBA00007998"/>
    </source>
</evidence>
<evidence type="ECO:0000256" key="6">
    <source>
        <dbReference type="ARBA" id="ARBA00022989"/>
    </source>
</evidence>
<dbReference type="NCBIfam" id="TIGR00912">
    <property type="entry name" value="2A0309"/>
    <property type="match status" value="1"/>
</dbReference>
<feature type="transmembrane region" description="Helical" evidence="8">
    <location>
        <begin position="95"/>
        <end position="112"/>
    </location>
</feature>
<feature type="transmembrane region" description="Helical" evidence="8">
    <location>
        <begin position="53"/>
        <end position="74"/>
    </location>
</feature>
<proteinExistence type="inferred from homology"/>
<keyword evidence="6 8" id="KW-1133">Transmembrane helix</keyword>
<evidence type="ECO:0000256" key="4">
    <source>
        <dbReference type="ARBA" id="ARBA00022544"/>
    </source>
</evidence>
<dbReference type="PANTHER" id="PTHR34975">
    <property type="entry name" value="SPORE GERMINATION PROTEIN A2"/>
    <property type="match status" value="1"/>
</dbReference>
<feature type="transmembrane region" description="Helical" evidence="8">
    <location>
        <begin position="323"/>
        <end position="343"/>
    </location>
</feature>
<comment type="caution">
    <text evidence="9">The sequence shown here is derived from an EMBL/GenBank/DDBJ whole genome shotgun (WGS) entry which is preliminary data.</text>
</comment>
<feature type="transmembrane region" description="Helical" evidence="8">
    <location>
        <begin position="160"/>
        <end position="182"/>
    </location>
</feature>
<evidence type="ECO:0000256" key="7">
    <source>
        <dbReference type="ARBA" id="ARBA00023136"/>
    </source>
</evidence>